<name>A0ABW2YHJ3_9GAMM</name>
<organism evidence="1 2">
    <name type="scientific">Lysobacter brunescens</name>
    <dbReference type="NCBI Taxonomy" id="262323"/>
    <lineage>
        <taxon>Bacteria</taxon>
        <taxon>Pseudomonadati</taxon>
        <taxon>Pseudomonadota</taxon>
        <taxon>Gammaproteobacteria</taxon>
        <taxon>Lysobacterales</taxon>
        <taxon>Lysobacteraceae</taxon>
        <taxon>Lysobacter</taxon>
    </lineage>
</organism>
<dbReference type="EMBL" id="JBHTIF010000036">
    <property type="protein sequence ID" value="MFD0727730.1"/>
    <property type="molecule type" value="Genomic_DNA"/>
</dbReference>
<dbReference type="RefSeq" id="WP_386826656.1">
    <property type="nucleotide sequence ID" value="NZ_JBHTIF010000036.1"/>
</dbReference>
<feature type="non-terminal residue" evidence="1">
    <location>
        <position position="1"/>
    </location>
</feature>
<feature type="non-terminal residue" evidence="1">
    <location>
        <position position="172"/>
    </location>
</feature>
<evidence type="ECO:0000313" key="2">
    <source>
        <dbReference type="Proteomes" id="UP001597110"/>
    </source>
</evidence>
<evidence type="ECO:0000313" key="1">
    <source>
        <dbReference type="EMBL" id="MFD0727730.1"/>
    </source>
</evidence>
<gene>
    <name evidence="1" type="ORF">ACFQ0E_19220</name>
</gene>
<dbReference type="Proteomes" id="UP001597110">
    <property type="component" value="Unassembled WGS sequence"/>
</dbReference>
<proteinExistence type="predicted"/>
<protein>
    <submittedName>
        <fullName evidence="1">Uncharacterized protein</fullName>
    </submittedName>
</protein>
<keyword evidence="2" id="KW-1185">Reference proteome</keyword>
<sequence length="172" mass="16493">GGNLPSVLGNDTLNGGAVTVGVGGNVTLTPGAAPTPASGSIVMNADGTITVAAGTTAGVYTYTYTICEVLNGTTNCDTATATIVVAAPVIDAVDDTGGPVNGASGGVGVANVLVNDTLDGAPATLSTVLLSQVSTTNPNVTLDPLTGAVNVAPGTPAGTYVVTYEICDVING</sequence>
<reference evidence="2" key="1">
    <citation type="journal article" date="2019" name="Int. J. Syst. Evol. Microbiol.">
        <title>The Global Catalogue of Microorganisms (GCM) 10K type strain sequencing project: providing services to taxonomists for standard genome sequencing and annotation.</title>
        <authorList>
            <consortium name="The Broad Institute Genomics Platform"/>
            <consortium name="The Broad Institute Genome Sequencing Center for Infectious Disease"/>
            <person name="Wu L."/>
            <person name="Ma J."/>
        </authorList>
    </citation>
    <scope>NUCLEOTIDE SEQUENCE [LARGE SCALE GENOMIC DNA]</scope>
    <source>
        <strain evidence="2">CCUG 55585</strain>
    </source>
</reference>
<accession>A0ABW2YHJ3</accession>
<comment type="caution">
    <text evidence="1">The sequence shown here is derived from an EMBL/GenBank/DDBJ whole genome shotgun (WGS) entry which is preliminary data.</text>
</comment>